<dbReference type="STRING" id="1035707.SAMN05216552_102139"/>
<gene>
    <name evidence="2" type="ORF">SAMN05216552_102139</name>
</gene>
<reference evidence="3" key="1">
    <citation type="submission" date="2016-10" db="EMBL/GenBank/DDBJ databases">
        <authorList>
            <person name="Varghese N."/>
            <person name="Submissions S."/>
        </authorList>
    </citation>
    <scope>NUCLEOTIDE SEQUENCE [LARGE SCALE GENOMIC DNA]</scope>
    <source>
        <strain evidence="3">CGMCC 1.11014</strain>
    </source>
</reference>
<evidence type="ECO:0008006" key="4">
    <source>
        <dbReference type="Google" id="ProtNLM"/>
    </source>
</evidence>
<dbReference type="Pfam" id="PF06980">
    <property type="entry name" value="DUF1302"/>
    <property type="match status" value="1"/>
</dbReference>
<evidence type="ECO:0000313" key="3">
    <source>
        <dbReference type="Proteomes" id="UP000199391"/>
    </source>
</evidence>
<protein>
    <recommendedName>
        <fullName evidence="4">DUF1302 family protein</fullName>
    </recommendedName>
</protein>
<dbReference type="InterPro" id="IPR010727">
    <property type="entry name" value="DUF1302"/>
</dbReference>
<evidence type="ECO:0000313" key="2">
    <source>
        <dbReference type="EMBL" id="SFV02639.1"/>
    </source>
</evidence>
<keyword evidence="3" id="KW-1185">Reference proteome</keyword>
<accession>A0A1I7KYV2</accession>
<organism evidence="2 3">
    <name type="scientific">Pseudoduganella namucuonensis</name>
    <dbReference type="NCBI Taxonomy" id="1035707"/>
    <lineage>
        <taxon>Bacteria</taxon>
        <taxon>Pseudomonadati</taxon>
        <taxon>Pseudomonadota</taxon>
        <taxon>Betaproteobacteria</taxon>
        <taxon>Burkholderiales</taxon>
        <taxon>Oxalobacteraceae</taxon>
        <taxon>Telluria group</taxon>
        <taxon>Pseudoduganella</taxon>
    </lineage>
</organism>
<dbReference type="AlphaFoldDB" id="A0A1I7KYV2"/>
<dbReference type="Proteomes" id="UP000199391">
    <property type="component" value="Unassembled WGS sequence"/>
</dbReference>
<feature type="region of interest" description="Disordered" evidence="1">
    <location>
        <begin position="1"/>
        <end position="21"/>
    </location>
</feature>
<evidence type="ECO:0000256" key="1">
    <source>
        <dbReference type="SAM" id="MobiDB-lite"/>
    </source>
</evidence>
<name>A0A1I7KYV2_9BURK</name>
<sequence>MGIKKVRRQADSTGGNALERNAPQARQATLLRRGVMAATVASICAAGAAHAVQLDAGPDWKINLDNSAMYTAGWRVQGVSPYVANHPFFHQGETRFGKGDMVTNRLQDLVEFQAIYQDRFGVRVTGSGWKDWAYHDRVPGNPALLAMGLNTYPGGVSDYTKRYHYQGGELLDAFVFGSAKFGDVTMHAKAGRLTQFWGNAFYFGFSNIAYGQAGVDNIKGFSQPGSELKELFLPRKQLLLSADISPELSVAAQYFFEFGANRYPEAGTYFSAGDFIYKGPASVPALAGFAGGAVSAGTENAPPDNNHNFGVKVAWSPAWAQGDLGLYYRQLDDPHPWALFDINAGANGGSVHLDYARKVKLMGLSYERTFGTVSTGFELSYRKNTGLNSALGNFVPGAPSQGATGDIVNLIANAFIQLGSTPLYDTGLFIAELSHTHLAKVTGNEGMYNGVGHAACAGGSKWSGCSTKNATALWVSFEPQWLQVWPGIDLSMPSSYAWGAKGLPAYAAGAFYAQGTGIYNIGLKALLDGKHSVTLSYNGLNWKPGPVVDGPVGPMYGSGTGAHALNSRNWVSLTFKTSF</sequence>
<dbReference type="EMBL" id="FPBO01000021">
    <property type="protein sequence ID" value="SFV02639.1"/>
    <property type="molecule type" value="Genomic_DNA"/>
</dbReference>
<proteinExistence type="predicted"/>
<dbReference type="RefSeq" id="WP_177307392.1">
    <property type="nucleotide sequence ID" value="NZ_FPBO01000021.1"/>
</dbReference>